<reference evidence="1" key="1">
    <citation type="submission" date="2021-01" db="EMBL/GenBank/DDBJ databases">
        <title>Fulvivirga kasyanovii gen. nov., sp nov., a novel member of the phylum Bacteroidetes isolated from seawater in a mussel farm.</title>
        <authorList>
            <person name="Zhao L.-H."/>
            <person name="Wang Z.-J."/>
        </authorList>
    </citation>
    <scope>NUCLEOTIDE SEQUENCE</scope>
    <source>
        <strain evidence="1">29W222</strain>
    </source>
</reference>
<dbReference type="EMBL" id="JAEUGD010000064">
    <property type="protein sequence ID" value="MBL6448423.1"/>
    <property type="molecule type" value="Genomic_DNA"/>
</dbReference>
<protein>
    <submittedName>
        <fullName evidence="1">Uncharacterized protein</fullName>
    </submittedName>
</protein>
<dbReference type="RefSeq" id="WP_202857963.1">
    <property type="nucleotide sequence ID" value="NZ_JAEUGD010000064.1"/>
</dbReference>
<evidence type="ECO:0000313" key="2">
    <source>
        <dbReference type="Proteomes" id="UP000614216"/>
    </source>
</evidence>
<accession>A0A937G0T4</accession>
<dbReference type="Proteomes" id="UP000614216">
    <property type="component" value="Unassembled WGS sequence"/>
</dbReference>
<proteinExistence type="predicted"/>
<keyword evidence="2" id="KW-1185">Reference proteome</keyword>
<organism evidence="1 2">
    <name type="scientific">Fulvivirga marina</name>
    <dbReference type="NCBI Taxonomy" id="2494733"/>
    <lineage>
        <taxon>Bacteria</taxon>
        <taxon>Pseudomonadati</taxon>
        <taxon>Bacteroidota</taxon>
        <taxon>Cytophagia</taxon>
        <taxon>Cytophagales</taxon>
        <taxon>Fulvivirgaceae</taxon>
        <taxon>Fulvivirga</taxon>
    </lineage>
</organism>
<gene>
    <name evidence="1" type="ORF">JMN32_19070</name>
</gene>
<evidence type="ECO:0000313" key="1">
    <source>
        <dbReference type="EMBL" id="MBL6448423.1"/>
    </source>
</evidence>
<name>A0A937G0T4_9BACT</name>
<sequence length="104" mass="12368">MENLKPTWEGSQERYTMLLEGLEDLIQNTTKLGESYEATNMKFAQLIYENGLTDIMDKAKLLKEYEGGFQFMYYSLKGQIHRHKRFRDEVKLMFIKDPVNCPYN</sequence>
<comment type="caution">
    <text evidence="1">The sequence shown here is derived from an EMBL/GenBank/DDBJ whole genome shotgun (WGS) entry which is preliminary data.</text>
</comment>
<dbReference type="AlphaFoldDB" id="A0A937G0T4"/>